<evidence type="ECO:0000313" key="1">
    <source>
        <dbReference type="EMBL" id="GFQ73921.1"/>
    </source>
</evidence>
<keyword evidence="2" id="KW-1185">Reference proteome</keyword>
<sequence>PPKKLVIRDDLGQEIRDIAGPYKEKSDVSLFCEAQKDTVKEVIWDSHSRKDQENELQCPPQDGVAVCGVATPVIDFERY</sequence>
<dbReference type="Proteomes" id="UP000887116">
    <property type="component" value="Unassembled WGS sequence"/>
</dbReference>
<gene>
    <name evidence="1" type="ORF">TNCT_547401</name>
</gene>
<reference evidence="1" key="1">
    <citation type="submission" date="2020-07" db="EMBL/GenBank/DDBJ databases">
        <title>Multicomponent nature underlies the extraordinary mechanical properties of spider dragline silk.</title>
        <authorList>
            <person name="Kono N."/>
            <person name="Nakamura H."/>
            <person name="Mori M."/>
            <person name="Yoshida Y."/>
            <person name="Ohtoshi R."/>
            <person name="Malay A.D."/>
            <person name="Moran D.A.P."/>
            <person name="Tomita M."/>
            <person name="Numata K."/>
            <person name="Arakawa K."/>
        </authorList>
    </citation>
    <scope>NUCLEOTIDE SEQUENCE</scope>
</reference>
<proteinExistence type="predicted"/>
<feature type="non-terminal residue" evidence="1">
    <location>
        <position position="79"/>
    </location>
</feature>
<protein>
    <submittedName>
        <fullName evidence="1">Uncharacterized protein</fullName>
    </submittedName>
</protein>
<evidence type="ECO:0000313" key="2">
    <source>
        <dbReference type="Proteomes" id="UP000887116"/>
    </source>
</evidence>
<dbReference type="EMBL" id="BMAO01011470">
    <property type="protein sequence ID" value="GFQ73921.1"/>
    <property type="molecule type" value="Genomic_DNA"/>
</dbReference>
<name>A0A8X6KI68_TRICU</name>
<dbReference type="AlphaFoldDB" id="A0A8X6KI68"/>
<accession>A0A8X6KI68</accession>
<organism evidence="1 2">
    <name type="scientific">Trichonephila clavata</name>
    <name type="common">Joro spider</name>
    <name type="synonym">Nephila clavata</name>
    <dbReference type="NCBI Taxonomy" id="2740835"/>
    <lineage>
        <taxon>Eukaryota</taxon>
        <taxon>Metazoa</taxon>
        <taxon>Ecdysozoa</taxon>
        <taxon>Arthropoda</taxon>
        <taxon>Chelicerata</taxon>
        <taxon>Arachnida</taxon>
        <taxon>Araneae</taxon>
        <taxon>Araneomorphae</taxon>
        <taxon>Entelegynae</taxon>
        <taxon>Araneoidea</taxon>
        <taxon>Nephilidae</taxon>
        <taxon>Trichonephila</taxon>
    </lineage>
</organism>
<comment type="caution">
    <text evidence="1">The sequence shown here is derived from an EMBL/GenBank/DDBJ whole genome shotgun (WGS) entry which is preliminary data.</text>
</comment>